<keyword evidence="2" id="KW-1185">Reference proteome</keyword>
<dbReference type="EMBL" id="JASCZI010000001">
    <property type="protein sequence ID" value="MED6105929.1"/>
    <property type="molecule type" value="Genomic_DNA"/>
</dbReference>
<comment type="caution">
    <text evidence="1">The sequence shown here is derived from an EMBL/GenBank/DDBJ whole genome shotgun (WGS) entry which is preliminary data.</text>
</comment>
<reference evidence="1 2" key="1">
    <citation type="journal article" date="2023" name="Plants (Basel)">
        <title>Bridging the Gap: Combining Genomics and Transcriptomics Approaches to Understand Stylosanthes scabra, an Orphan Legume from the Brazilian Caatinga.</title>
        <authorList>
            <person name="Ferreira-Neto J.R.C."/>
            <person name="da Silva M.D."/>
            <person name="Binneck E."/>
            <person name="de Melo N.F."/>
            <person name="da Silva R.H."/>
            <person name="de Melo A.L.T.M."/>
            <person name="Pandolfi V."/>
            <person name="Bustamante F.O."/>
            <person name="Brasileiro-Vidal A.C."/>
            <person name="Benko-Iseppon A.M."/>
        </authorList>
    </citation>
    <scope>NUCLEOTIDE SEQUENCE [LARGE SCALE GENOMIC DNA]</scope>
    <source>
        <tissue evidence="1">Leaves</tissue>
    </source>
</reference>
<gene>
    <name evidence="1" type="ORF">PIB30_000053</name>
</gene>
<dbReference type="Proteomes" id="UP001341840">
    <property type="component" value="Unassembled WGS sequence"/>
</dbReference>
<name>A0ABU6Q1X9_9FABA</name>
<evidence type="ECO:0000313" key="1">
    <source>
        <dbReference type="EMBL" id="MED6105929.1"/>
    </source>
</evidence>
<protein>
    <submittedName>
        <fullName evidence="1">Uncharacterized protein</fullName>
    </submittedName>
</protein>
<accession>A0ABU6Q1X9</accession>
<evidence type="ECO:0000313" key="2">
    <source>
        <dbReference type="Proteomes" id="UP001341840"/>
    </source>
</evidence>
<sequence length="103" mass="11743">MELHVEKSQKILDLVLSLLFAGHETCPQAKEQLRVRKGEESFCNLACRKVEIPINEARQELSSNPDSESPPEMGFHGDCFELGIQPLQYRRRQHPLLPSRSSS</sequence>
<proteinExistence type="predicted"/>
<organism evidence="1 2">
    <name type="scientific">Stylosanthes scabra</name>
    <dbReference type="NCBI Taxonomy" id="79078"/>
    <lineage>
        <taxon>Eukaryota</taxon>
        <taxon>Viridiplantae</taxon>
        <taxon>Streptophyta</taxon>
        <taxon>Embryophyta</taxon>
        <taxon>Tracheophyta</taxon>
        <taxon>Spermatophyta</taxon>
        <taxon>Magnoliopsida</taxon>
        <taxon>eudicotyledons</taxon>
        <taxon>Gunneridae</taxon>
        <taxon>Pentapetalae</taxon>
        <taxon>rosids</taxon>
        <taxon>fabids</taxon>
        <taxon>Fabales</taxon>
        <taxon>Fabaceae</taxon>
        <taxon>Papilionoideae</taxon>
        <taxon>50 kb inversion clade</taxon>
        <taxon>dalbergioids sensu lato</taxon>
        <taxon>Dalbergieae</taxon>
        <taxon>Pterocarpus clade</taxon>
        <taxon>Stylosanthes</taxon>
    </lineage>
</organism>